<dbReference type="AlphaFoldDB" id="A0A072N113"/>
<keyword evidence="2" id="KW-1185">Reference proteome</keyword>
<dbReference type="EMBL" id="ANIE01000007">
    <property type="protein sequence ID" value="KEF30922.1"/>
    <property type="molecule type" value="Genomic_DNA"/>
</dbReference>
<dbReference type="Proteomes" id="UP000035057">
    <property type="component" value="Unassembled WGS sequence"/>
</dbReference>
<name>A0A072N113_9GAMM</name>
<dbReference type="PATRIC" id="fig|1137280.3.peg.2682"/>
<dbReference type="STRING" id="1137280.D777_02864"/>
<sequence length="39" mass="4616">MIRFPRSVIGSVDGSNGDYSAREFRLFTILWLKSRLWLQ</sequence>
<gene>
    <name evidence="1" type="ORF">D777_02864</name>
</gene>
<protein>
    <submittedName>
        <fullName evidence="1">Uncharacterized protein</fullName>
    </submittedName>
</protein>
<evidence type="ECO:0000313" key="2">
    <source>
        <dbReference type="Proteomes" id="UP000035057"/>
    </source>
</evidence>
<reference evidence="1 2" key="1">
    <citation type="submission" date="2012-12" db="EMBL/GenBank/DDBJ databases">
        <title>Genome assembly of Marinobacter sp. AK21.</title>
        <authorList>
            <person name="Khatri I."/>
            <person name="Kumar R."/>
            <person name="Vaidya B."/>
            <person name="Subramanian S."/>
            <person name="Pinnaka A."/>
        </authorList>
    </citation>
    <scope>NUCLEOTIDE SEQUENCE [LARGE SCALE GENOMIC DNA]</scope>
    <source>
        <strain evidence="1 2">AK21</strain>
    </source>
</reference>
<proteinExistence type="predicted"/>
<comment type="caution">
    <text evidence="1">The sequence shown here is derived from an EMBL/GenBank/DDBJ whole genome shotgun (WGS) entry which is preliminary data.</text>
</comment>
<evidence type="ECO:0000313" key="1">
    <source>
        <dbReference type="EMBL" id="KEF30922.1"/>
    </source>
</evidence>
<accession>A0A072N113</accession>
<organism evidence="1 2">
    <name type="scientific">Marinobacter nitratireducens</name>
    <dbReference type="NCBI Taxonomy" id="1137280"/>
    <lineage>
        <taxon>Bacteria</taxon>
        <taxon>Pseudomonadati</taxon>
        <taxon>Pseudomonadota</taxon>
        <taxon>Gammaproteobacteria</taxon>
        <taxon>Pseudomonadales</taxon>
        <taxon>Marinobacteraceae</taxon>
        <taxon>Marinobacter</taxon>
    </lineage>
</organism>